<keyword evidence="8 11" id="KW-0675">Receptor</keyword>
<dbReference type="Pfam" id="PF00001">
    <property type="entry name" value="7tm_1"/>
    <property type="match status" value="1"/>
</dbReference>
<dbReference type="PANTHER" id="PTHR24243:SF227">
    <property type="entry name" value="MOTILIN RECEPTOR"/>
    <property type="match status" value="1"/>
</dbReference>
<feature type="domain" description="G-protein coupled receptors family 1 profile" evidence="13">
    <location>
        <begin position="1"/>
        <end position="243"/>
    </location>
</feature>
<dbReference type="Gene3D" id="1.20.1070.10">
    <property type="entry name" value="Rhodopsin 7-helix transmembrane proteins"/>
    <property type="match status" value="1"/>
</dbReference>
<protein>
    <submittedName>
        <fullName evidence="14">GHSR protein</fullName>
    </submittedName>
</protein>
<dbReference type="PRINTS" id="PR01417">
    <property type="entry name" value="GHSRECEPTOR"/>
</dbReference>
<dbReference type="GO" id="GO:0005886">
    <property type="term" value="C:plasma membrane"/>
    <property type="evidence" value="ECO:0007669"/>
    <property type="project" value="UniProtKB-SubCell"/>
</dbReference>
<accession>A0A8X7XAT1</accession>
<keyword evidence="6 12" id="KW-0472">Membrane</keyword>
<feature type="non-terminal residue" evidence="14">
    <location>
        <position position="288"/>
    </location>
</feature>
<evidence type="ECO:0000313" key="14">
    <source>
        <dbReference type="EMBL" id="KAG2464453.1"/>
    </source>
</evidence>
<sequence>MRTTTNLYLSSMALSDILIFAGLPFDLYRLWRYRPFVFGDFLCRFQFYLSETCTYATILHITTLSMERYLAICFPLRAKRLVTKQRVKLVIVALWLISLMTAGPIFFLFKVDQQECKHTDQAVHSGLLQTMIWVSTVYFFLPLTCLTLLYGLISRKLWKSRQEIQEPNARNRARYHRQTIKMLVLVVLAFALCWLPFHVGRILFSNAAWNGTDAKALYHTAQYFNLVSMVLFYLSASINPVLYNLMSGRYRCAVCRLLGIHRVPLGTGWSSRRSQTNTPINTEISTCV</sequence>
<dbReference type="SUPFAM" id="SSF81321">
    <property type="entry name" value="Family A G protein-coupled receptor-like"/>
    <property type="match status" value="1"/>
</dbReference>
<evidence type="ECO:0000256" key="11">
    <source>
        <dbReference type="RuleBase" id="RU000688"/>
    </source>
</evidence>
<feature type="transmembrane region" description="Helical" evidence="12">
    <location>
        <begin position="223"/>
        <end position="243"/>
    </location>
</feature>
<evidence type="ECO:0000256" key="6">
    <source>
        <dbReference type="ARBA" id="ARBA00023136"/>
    </source>
</evidence>
<evidence type="ECO:0000256" key="10">
    <source>
        <dbReference type="ARBA" id="ARBA00023224"/>
    </source>
</evidence>
<dbReference type="PROSITE" id="PS50262">
    <property type="entry name" value="G_PROTEIN_RECEP_F1_2"/>
    <property type="match status" value="1"/>
</dbReference>
<feature type="transmembrane region" description="Helical" evidence="12">
    <location>
        <begin position="131"/>
        <end position="153"/>
    </location>
</feature>
<comment type="subcellular location">
    <subcellularLocation>
        <location evidence="1">Cell membrane</location>
        <topology evidence="1">Multi-pass membrane protein</topology>
    </subcellularLocation>
</comment>
<dbReference type="EMBL" id="JAATIS010003638">
    <property type="protein sequence ID" value="KAG2464453.1"/>
    <property type="molecule type" value="Genomic_DNA"/>
</dbReference>
<evidence type="ECO:0000256" key="12">
    <source>
        <dbReference type="SAM" id="Phobius"/>
    </source>
</evidence>
<feature type="non-terminal residue" evidence="14">
    <location>
        <position position="1"/>
    </location>
</feature>
<keyword evidence="5 11" id="KW-0297">G-protein coupled receptor</keyword>
<keyword evidence="2" id="KW-1003">Cell membrane</keyword>
<evidence type="ECO:0000256" key="3">
    <source>
        <dbReference type="ARBA" id="ARBA00022692"/>
    </source>
</evidence>
<feature type="transmembrane region" description="Helical" evidence="12">
    <location>
        <begin position="87"/>
        <end position="111"/>
    </location>
</feature>
<evidence type="ECO:0000256" key="5">
    <source>
        <dbReference type="ARBA" id="ARBA00023040"/>
    </source>
</evidence>
<feature type="transmembrane region" description="Helical" evidence="12">
    <location>
        <begin position="45"/>
        <end position="66"/>
    </location>
</feature>
<evidence type="ECO:0000259" key="13">
    <source>
        <dbReference type="PROSITE" id="PS50262"/>
    </source>
</evidence>
<comment type="caution">
    <text evidence="14">The sequence shown here is derived from an EMBL/GenBank/DDBJ whole genome shotgun (WGS) entry which is preliminary data.</text>
</comment>
<dbReference type="PRINTS" id="PR00237">
    <property type="entry name" value="GPCRRHODOPSN"/>
</dbReference>
<feature type="transmembrane region" description="Helical" evidence="12">
    <location>
        <begin position="7"/>
        <end position="25"/>
    </location>
</feature>
<dbReference type="PROSITE" id="PS00237">
    <property type="entry name" value="G_PROTEIN_RECEP_F1_1"/>
    <property type="match status" value="1"/>
</dbReference>
<reference evidence="14 15" key="1">
    <citation type="journal article" date="2021" name="Cell">
        <title>Tracing the genetic footprints of vertebrate landing in non-teleost ray-finned fishes.</title>
        <authorList>
            <person name="Bi X."/>
            <person name="Wang K."/>
            <person name="Yang L."/>
            <person name="Pan H."/>
            <person name="Jiang H."/>
            <person name="Wei Q."/>
            <person name="Fang M."/>
            <person name="Yu H."/>
            <person name="Zhu C."/>
            <person name="Cai Y."/>
            <person name="He Y."/>
            <person name="Gan X."/>
            <person name="Zeng H."/>
            <person name="Yu D."/>
            <person name="Zhu Y."/>
            <person name="Jiang H."/>
            <person name="Qiu Q."/>
            <person name="Yang H."/>
            <person name="Zhang Y.E."/>
            <person name="Wang W."/>
            <person name="Zhu M."/>
            <person name="He S."/>
            <person name="Zhang G."/>
        </authorList>
    </citation>
    <scope>NUCLEOTIDE SEQUENCE [LARGE SCALE GENOMIC DNA]</scope>
    <source>
        <strain evidence="14">Bchr_013</strain>
    </source>
</reference>
<evidence type="ECO:0000256" key="4">
    <source>
        <dbReference type="ARBA" id="ARBA00022989"/>
    </source>
</evidence>
<evidence type="ECO:0000256" key="1">
    <source>
        <dbReference type="ARBA" id="ARBA00004651"/>
    </source>
</evidence>
<evidence type="ECO:0000256" key="7">
    <source>
        <dbReference type="ARBA" id="ARBA00023157"/>
    </source>
</evidence>
<feature type="transmembrane region" description="Helical" evidence="12">
    <location>
        <begin position="182"/>
        <end position="203"/>
    </location>
</feature>
<proteinExistence type="inferred from homology"/>
<dbReference type="InterPro" id="IPR017452">
    <property type="entry name" value="GPCR_Rhodpsn_7TM"/>
</dbReference>
<organism evidence="14 15">
    <name type="scientific">Polypterus senegalus</name>
    <name type="common">Senegal bichir</name>
    <dbReference type="NCBI Taxonomy" id="55291"/>
    <lineage>
        <taxon>Eukaryota</taxon>
        <taxon>Metazoa</taxon>
        <taxon>Chordata</taxon>
        <taxon>Craniata</taxon>
        <taxon>Vertebrata</taxon>
        <taxon>Euteleostomi</taxon>
        <taxon>Actinopterygii</taxon>
        <taxon>Polypteriformes</taxon>
        <taxon>Polypteridae</taxon>
        <taxon>Polypterus</taxon>
    </lineage>
</organism>
<evidence type="ECO:0000256" key="8">
    <source>
        <dbReference type="ARBA" id="ARBA00023170"/>
    </source>
</evidence>
<keyword evidence="7" id="KW-1015">Disulfide bond</keyword>
<keyword evidence="3 11" id="KW-0812">Transmembrane</keyword>
<keyword evidence="10 11" id="KW-0807">Transducer</keyword>
<dbReference type="InterPro" id="IPR000276">
    <property type="entry name" value="GPCR_Rhodpsn"/>
</dbReference>
<gene>
    <name evidence="14" type="primary">Ghsr_3</name>
    <name evidence="14" type="ORF">GTO96_0002777</name>
</gene>
<dbReference type="InterPro" id="IPR003905">
    <property type="entry name" value="GHS-R/MTLR"/>
</dbReference>
<keyword evidence="4 12" id="KW-1133">Transmembrane helix</keyword>
<evidence type="ECO:0000256" key="2">
    <source>
        <dbReference type="ARBA" id="ARBA00022475"/>
    </source>
</evidence>
<keyword evidence="15" id="KW-1185">Reference proteome</keyword>
<evidence type="ECO:0000313" key="15">
    <source>
        <dbReference type="Proteomes" id="UP000886611"/>
    </source>
</evidence>
<name>A0A8X7XAT1_POLSE</name>
<keyword evidence="9" id="KW-0325">Glycoprotein</keyword>
<dbReference type="GO" id="GO:0004930">
    <property type="term" value="F:G protein-coupled receptor activity"/>
    <property type="evidence" value="ECO:0007669"/>
    <property type="project" value="UniProtKB-KW"/>
</dbReference>
<dbReference type="Proteomes" id="UP000886611">
    <property type="component" value="Unassembled WGS sequence"/>
</dbReference>
<dbReference type="AlphaFoldDB" id="A0A8X7XAT1"/>
<evidence type="ECO:0000256" key="9">
    <source>
        <dbReference type="ARBA" id="ARBA00023180"/>
    </source>
</evidence>
<comment type="similarity">
    <text evidence="11">Belongs to the G-protein coupled receptor 1 family.</text>
</comment>
<dbReference type="PANTHER" id="PTHR24243">
    <property type="entry name" value="G-PROTEIN COUPLED RECEPTOR"/>
    <property type="match status" value="1"/>
</dbReference>